<feature type="region of interest" description="Disordered" evidence="1">
    <location>
        <begin position="71"/>
        <end position="205"/>
    </location>
</feature>
<keyword evidence="3" id="KW-1185">Reference proteome</keyword>
<proteinExistence type="predicted"/>
<feature type="compositionally biased region" description="Basic residues" evidence="1">
    <location>
        <begin position="79"/>
        <end position="90"/>
    </location>
</feature>
<feature type="region of interest" description="Disordered" evidence="1">
    <location>
        <begin position="219"/>
        <end position="297"/>
    </location>
</feature>
<name>A0ABD0YUY1_9HEMI</name>
<evidence type="ECO:0000313" key="2">
    <source>
        <dbReference type="EMBL" id="KAL1139758.1"/>
    </source>
</evidence>
<accession>A0ABD0YUY1</accession>
<dbReference type="EMBL" id="JBFDAA010000002">
    <property type="protein sequence ID" value="KAL1139758.1"/>
    <property type="molecule type" value="Genomic_DNA"/>
</dbReference>
<evidence type="ECO:0000256" key="1">
    <source>
        <dbReference type="SAM" id="MobiDB-lite"/>
    </source>
</evidence>
<sequence length="297" mass="32643">MFLKLANPGGPLTQRYGGAVQGGSGQDSDSGREEGVQSLELWSERYSDHSNDSAYVLVDSKLNAAWPRGSILEADWHSSPKRGKSKRKNSGNRTEACFWADPDNTTAPKSILKKVKAEEGNDTVEDAGEDQEELAGEAEPGDEDSENLSNVSRQDLVEDGLGMSIGGIAPDIEEEPSSQAFPEQTQDEPQESQDMRSKQVGRPRVVAVQVQKFLEVTPKDRREHVRLTVSRSPDPPSGDVQKRLRFAINEDDRPSVEKPPEDPRPPGGQGTLCLDITVTTPRDRVTSRQSPPNNMKR</sequence>
<dbReference type="AlphaFoldDB" id="A0ABD0YUY1"/>
<feature type="compositionally biased region" description="Polar residues" evidence="1">
    <location>
        <begin position="287"/>
        <end position="297"/>
    </location>
</feature>
<gene>
    <name evidence="2" type="ORF">AAG570_006735</name>
</gene>
<comment type="caution">
    <text evidence="2">The sequence shown here is derived from an EMBL/GenBank/DDBJ whole genome shotgun (WGS) entry which is preliminary data.</text>
</comment>
<evidence type="ECO:0000313" key="3">
    <source>
        <dbReference type="Proteomes" id="UP001558652"/>
    </source>
</evidence>
<feature type="region of interest" description="Disordered" evidence="1">
    <location>
        <begin position="1"/>
        <end position="39"/>
    </location>
</feature>
<reference evidence="2 3" key="1">
    <citation type="submission" date="2024-07" db="EMBL/GenBank/DDBJ databases">
        <title>Chromosome-level genome assembly of the water stick insect Ranatra chinensis (Heteroptera: Nepidae).</title>
        <authorList>
            <person name="Liu X."/>
        </authorList>
    </citation>
    <scope>NUCLEOTIDE SEQUENCE [LARGE SCALE GENOMIC DNA]</scope>
    <source>
        <strain evidence="2">Cailab_2021Rc</strain>
        <tissue evidence="2">Muscle</tissue>
    </source>
</reference>
<dbReference type="Proteomes" id="UP001558652">
    <property type="component" value="Unassembled WGS sequence"/>
</dbReference>
<feature type="compositionally biased region" description="Acidic residues" evidence="1">
    <location>
        <begin position="120"/>
        <end position="146"/>
    </location>
</feature>
<organism evidence="2 3">
    <name type="scientific">Ranatra chinensis</name>
    <dbReference type="NCBI Taxonomy" id="642074"/>
    <lineage>
        <taxon>Eukaryota</taxon>
        <taxon>Metazoa</taxon>
        <taxon>Ecdysozoa</taxon>
        <taxon>Arthropoda</taxon>
        <taxon>Hexapoda</taxon>
        <taxon>Insecta</taxon>
        <taxon>Pterygota</taxon>
        <taxon>Neoptera</taxon>
        <taxon>Paraneoptera</taxon>
        <taxon>Hemiptera</taxon>
        <taxon>Heteroptera</taxon>
        <taxon>Panheteroptera</taxon>
        <taxon>Nepomorpha</taxon>
        <taxon>Nepidae</taxon>
        <taxon>Ranatrinae</taxon>
        <taxon>Ranatra</taxon>
    </lineage>
</organism>
<protein>
    <submittedName>
        <fullName evidence="2">Uncharacterized protein</fullName>
    </submittedName>
</protein>
<feature type="compositionally biased region" description="Basic and acidic residues" evidence="1">
    <location>
        <begin position="248"/>
        <end position="264"/>
    </location>
</feature>